<dbReference type="RefSeq" id="XP_004913036.2">
    <property type="nucleotide sequence ID" value="XM_004912979.4"/>
</dbReference>
<dbReference type="AlphaFoldDB" id="A0A8J0QXU5"/>
<dbReference type="GeneID" id="101732665"/>
<dbReference type="Pfam" id="PF15145">
    <property type="entry name" value="DUF4577"/>
    <property type="match status" value="1"/>
</dbReference>
<gene>
    <name evidence="3 4 5" type="primary">lsmem1</name>
</gene>
<keyword evidence="1" id="KW-1133">Transmembrane helix</keyword>
<dbReference type="CTD" id="286006"/>
<protein>
    <submittedName>
        <fullName evidence="3 4">Leucine-rich single-pass membrane protein 1</fullName>
    </submittedName>
</protein>
<dbReference type="Xenbase" id="XB-GENE-29099103">
    <property type="gene designation" value="lsmem1"/>
</dbReference>
<evidence type="ECO:0000256" key="1">
    <source>
        <dbReference type="SAM" id="Phobius"/>
    </source>
</evidence>
<feature type="transmembrane region" description="Helical" evidence="1">
    <location>
        <begin position="65"/>
        <end position="88"/>
    </location>
</feature>
<accession>A0A8J0QXU5</accession>
<dbReference type="PANTHER" id="PTHR36475">
    <property type="entry name" value="LEUCINE-RICH SINGLE-PASS MEMBRANE PROTEIN 1"/>
    <property type="match status" value="1"/>
</dbReference>
<evidence type="ECO:0000313" key="4">
    <source>
        <dbReference type="RefSeq" id="XP_031754824.1"/>
    </source>
</evidence>
<dbReference type="AGR" id="Xenbase:XB-GENE-29099103"/>
<evidence type="ECO:0000313" key="2">
    <source>
        <dbReference type="Proteomes" id="UP000008143"/>
    </source>
</evidence>
<dbReference type="PANTHER" id="PTHR36475:SF1">
    <property type="entry name" value="LEUCINE-RICH SINGLE-PASS MEMBRANE PROTEIN 1"/>
    <property type="match status" value="1"/>
</dbReference>
<dbReference type="OMA" id="CPAESQH"/>
<organism evidence="2 3">
    <name type="scientific">Xenopus tropicalis</name>
    <name type="common">Western clawed frog</name>
    <name type="synonym">Silurana tropicalis</name>
    <dbReference type="NCBI Taxonomy" id="8364"/>
    <lineage>
        <taxon>Eukaryota</taxon>
        <taxon>Metazoa</taxon>
        <taxon>Chordata</taxon>
        <taxon>Craniata</taxon>
        <taxon>Vertebrata</taxon>
        <taxon>Euteleostomi</taxon>
        <taxon>Amphibia</taxon>
        <taxon>Batrachia</taxon>
        <taxon>Anura</taxon>
        <taxon>Pipoidea</taxon>
        <taxon>Pipidae</taxon>
        <taxon>Xenopodinae</taxon>
        <taxon>Xenopus</taxon>
        <taxon>Silurana</taxon>
    </lineage>
</organism>
<name>A0A8J0QXU5_XENTR</name>
<evidence type="ECO:0000313" key="3">
    <source>
        <dbReference type="RefSeq" id="XP_004913036.2"/>
    </source>
</evidence>
<keyword evidence="1" id="KW-0472">Membrane</keyword>
<keyword evidence="2" id="KW-1185">Reference proteome</keyword>
<dbReference type="RefSeq" id="XP_031754824.1">
    <property type="nucleotide sequence ID" value="XM_031898964.1"/>
</dbReference>
<reference evidence="3 4" key="1">
    <citation type="submission" date="2025-04" db="UniProtKB">
        <authorList>
            <consortium name="RefSeq"/>
        </authorList>
    </citation>
    <scope>IDENTIFICATION</scope>
    <source>
        <strain evidence="3 4">Nigerian</strain>
        <tissue evidence="3 4">Liver and blood</tissue>
    </source>
</reference>
<dbReference type="InterPro" id="IPR028099">
    <property type="entry name" value="DUF4577"/>
</dbReference>
<proteinExistence type="predicted"/>
<sequence>MNTSLSNDFQTLNEDRKLYAVDSLNNLNKLKLCTGDSQVIQQAVKGEGTNMRHQESQTTQTKKTILILLILIMLVTLILSSCALYFLVQMNYLSDEITQKLEKQGRIIEELARVNQLPNRNHARV</sequence>
<keyword evidence="1" id="KW-0812">Transmembrane</keyword>
<evidence type="ECO:0000313" key="5">
    <source>
        <dbReference type="Xenbase" id="XB-GENE-29099103"/>
    </source>
</evidence>
<dbReference type="Proteomes" id="UP000008143">
    <property type="component" value="Chromosome 3"/>
</dbReference>
<dbReference type="KEGG" id="xtr:101732665"/>
<dbReference type="OrthoDB" id="9942858at2759"/>